<dbReference type="InterPro" id="IPR009078">
    <property type="entry name" value="Ferritin-like_SF"/>
</dbReference>
<keyword evidence="11" id="KW-1185">Reference proteome</keyword>
<organism evidence="10 11">
    <name type="scientific">Marmota monax</name>
    <name type="common">Woodchuck</name>
    <dbReference type="NCBI Taxonomy" id="9995"/>
    <lineage>
        <taxon>Eukaryota</taxon>
        <taxon>Metazoa</taxon>
        <taxon>Chordata</taxon>
        <taxon>Craniata</taxon>
        <taxon>Vertebrata</taxon>
        <taxon>Euteleostomi</taxon>
        <taxon>Mammalia</taxon>
        <taxon>Eutheria</taxon>
        <taxon>Euarchontoglires</taxon>
        <taxon>Glires</taxon>
        <taxon>Rodentia</taxon>
        <taxon>Sciuromorpha</taxon>
        <taxon>Sciuridae</taxon>
        <taxon>Xerinae</taxon>
        <taxon>Marmotini</taxon>
        <taxon>Marmota</taxon>
    </lineage>
</organism>
<dbReference type="GO" id="GO:0006879">
    <property type="term" value="P:intracellular iron ion homeostasis"/>
    <property type="evidence" value="ECO:0007669"/>
    <property type="project" value="UniProtKB-KW"/>
</dbReference>
<evidence type="ECO:0000256" key="6">
    <source>
        <dbReference type="PIRSR" id="PIRSR601519-1"/>
    </source>
</evidence>
<evidence type="ECO:0000256" key="7">
    <source>
        <dbReference type="RuleBase" id="RU361145"/>
    </source>
</evidence>
<comment type="similarity">
    <text evidence="1 7">Belongs to the ferritin family.</text>
</comment>
<name>A0A5E4CSS2_MARMO</name>
<evidence type="ECO:0000256" key="4">
    <source>
        <dbReference type="ARBA" id="ARBA00023004"/>
    </source>
</evidence>
<dbReference type="EMBL" id="WJEC01004055">
    <property type="protein sequence ID" value="KAF7474337.1"/>
    <property type="molecule type" value="Genomic_DNA"/>
</dbReference>
<dbReference type="SUPFAM" id="SSF47240">
    <property type="entry name" value="Ferritin-like"/>
    <property type="match status" value="1"/>
</dbReference>
<dbReference type="GO" id="GO:0008198">
    <property type="term" value="F:ferrous iron binding"/>
    <property type="evidence" value="ECO:0007669"/>
    <property type="project" value="TreeGrafter"/>
</dbReference>
<dbReference type="PROSITE" id="PS00204">
    <property type="entry name" value="FERRITIN_2"/>
    <property type="match status" value="1"/>
</dbReference>
<dbReference type="InterPro" id="IPR014034">
    <property type="entry name" value="Ferritin_CS"/>
</dbReference>
<keyword evidence="4 6" id="KW-0408">Iron</keyword>
<dbReference type="GO" id="GO:0008199">
    <property type="term" value="F:ferric iron binding"/>
    <property type="evidence" value="ECO:0007669"/>
    <property type="project" value="InterPro"/>
</dbReference>
<evidence type="ECO:0000256" key="5">
    <source>
        <dbReference type="ARBA" id="ARBA00044942"/>
    </source>
</evidence>
<dbReference type="GO" id="GO:0044754">
    <property type="term" value="C:autolysosome"/>
    <property type="evidence" value="ECO:0007669"/>
    <property type="project" value="UniProtKB-SubCell"/>
</dbReference>
<accession>A0A5E4CSS2</accession>
<evidence type="ECO:0000256" key="3">
    <source>
        <dbReference type="ARBA" id="ARBA00022723"/>
    </source>
</evidence>
<dbReference type="InterPro" id="IPR009040">
    <property type="entry name" value="Ferritin-like_diiron"/>
</dbReference>
<dbReference type="Proteomes" id="UP000335636">
    <property type="component" value="Unassembled WGS sequence"/>
</dbReference>
<reference evidence="10 11" key="1">
    <citation type="submission" date="2019-04" db="EMBL/GenBank/DDBJ databases">
        <authorList>
            <person name="Alioto T."/>
            <person name="Alioto T."/>
        </authorList>
    </citation>
    <scope>NUCLEOTIDE SEQUENCE [LARGE SCALE GENOMIC DNA]</scope>
</reference>
<evidence type="ECO:0000256" key="2">
    <source>
        <dbReference type="ARBA" id="ARBA00022434"/>
    </source>
</evidence>
<sequence length="77" mass="8843">MQKPFQDEWSKILDAMEATLALEKNLNQAILNLHTLGSTSTDPHLCDFLENYFLNEELKLIKKIGHHLTNFPHLVGL</sequence>
<feature type="domain" description="Ferritin-like diiron" evidence="8">
    <location>
        <begin position="1"/>
        <end position="75"/>
    </location>
</feature>
<dbReference type="InterPro" id="IPR012347">
    <property type="entry name" value="Ferritin-like"/>
</dbReference>
<dbReference type="InterPro" id="IPR001519">
    <property type="entry name" value="Ferritin"/>
</dbReference>
<comment type="subcellular location">
    <subcellularLocation>
        <location evidence="5">Autolysosome</location>
    </subcellularLocation>
</comment>
<gene>
    <name evidence="9" type="ORF">GHT09_014946</name>
    <name evidence="10" type="ORF">MONAX_5E036294</name>
</gene>
<protein>
    <recommendedName>
        <fullName evidence="7">Ferritin</fullName>
    </recommendedName>
</protein>
<feature type="binding site" evidence="6">
    <location>
        <position position="23"/>
    </location>
    <ligand>
        <name>Fe cation</name>
        <dbReference type="ChEBI" id="CHEBI:24875"/>
        <label>1</label>
    </ligand>
</feature>
<evidence type="ECO:0000256" key="1">
    <source>
        <dbReference type="ARBA" id="ARBA00007513"/>
    </source>
</evidence>
<keyword evidence="2 7" id="KW-0409">Iron storage</keyword>
<dbReference type="InterPro" id="IPR008331">
    <property type="entry name" value="Ferritin_DPS_dom"/>
</dbReference>
<evidence type="ECO:0000259" key="8">
    <source>
        <dbReference type="PROSITE" id="PS50905"/>
    </source>
</evidence>
<keyword evidence="3 6" id="KW-0479">Metal-binding</keyword>
<evidence type="ECO:0000313" key="10">
    <source>
        <dbReference type="EMBL" id="VTJ84938.1"/>
    </source>
</evidence>
<comment type="function">
    <text evidence="7">Stores iron in a soluble, non-toxic, readily available form. Important for iron homeostasis. Iron is taken up in the ferrous form and deposited as ferric hydroxides after oxidation.</text>
</comment>
<dbReference type="AlphaFoldDB" id="A0A5E4CSS2"/>
<dbReference type="EMBL" id="CABDUW010001988">
    <property type="protein sequence ID" value="VTJ84938.1"/>
    <property type="molecule type" value="Genomic_DNA"/>
</dbReference>
<dbReference type="Gene3D" id="1.20.1260.10">
    <property type="match status" value="1"/>
</dbReference>
<dbReference type="Proteomes" id="UP000662637">
    <property type="component" value="Unassembled WGS sequence"/>
</dbReference>
<dbReference type="PROSITE" id="PS50905">
    <property type="entry name" value="FERRITIN_LIKE"/>
    <property type="match status" value="1"/>
</dbReference>
<proteinExistence type="inferred from homology"/>
<dbReference type="PANTHER" id="PTHR11431:SF47">
    <property type="entry name" value="FERRITIN LIGHT CHAIN"/>
    <property type="match status" value="1"/>
</dbReference>
<evidence type="ECO:0000313" key="11">
    <source>
        <dbReference type="Proteomes" id="UP000335636"/>
    </source>
</evidence>
<evidence type="ECO:0000313" key="9">
    <source>
        <dbReference type="EMBL" id="KAF7474337.1"/>
    </source>
</evidence>
<dbReference type="GO" id="GO:0006826">
    <property type="term" value="P:iron ion transport"/>
    <property type="evidence" value="ECO:0007669"/>
    <property type="project" value="InterPro"/>
</dbReference>
<dbReference type="Pfam" id="PF00210">
    <property type="entry name" value="Ferritin"/>
    <property type="match status" value="1"/>
</dbReference>
<dbReference type="PANTHER" id="PTHR11431">
    <property type="entry name" value="FERRITIN"/>
    <property type="match status" value="1"/>
</dbReference>
<reference evidence="9" key="2">
    <citation type="submission" date="2020-08" db="EMBL/GenBank/DDBJ databases">
        <authorList>
            <person name="Shumante A."/>
            <person name="Zimin A.V."/>
            <person name="Puiu D."/>
            <person name="Salzberg S.L."/>
        </authorList>
    </citation>
    <scope>NUCLEOTIDE SEQUENCE</scope>
    <source>
        <strain evidence="9">WC2-LM</strain>
        <tissue evidence="9">Liver</tissue>
    </source>
</reference>